<proteinExistence type="predicted"/>
<dbReference type="EMBL" id="PVXQ01000004">
    <property type="protein sequence ID" value="PRR83921.1"/>
    <property type="molecule type" value="Genomic_DNA"/>
</dbReference>
<protein>
    <submittedName>
        <fullName evidence="1">YabP family protein</fullName>
    </submittedName>
</protein>
<dbReference type="AlphaFoldDB" id="A0A2T0BJ78"/>
<comment type="caution">
    <text evidence="1">The sequence shown here is derived from an EMBL/GenBank/DDBJ whole genome shotgun (WGS) entry which is preliminary data.</text>
</comment>
<dbReference type="RefSeq" id="WP_106058609.1">
    <property type="nucleotide sequence ID" value="NZ_PVXQ01000004.1"/>
</dbReference>
<dbReference type="Proteomes" id="UP000239471">
    <property type="component" value="Unassembled WGS sequence"/>
</dbReference>
<evidence type="ECO:0000313" key="1">
    <source>
        <dbReference type="EMBL" id="PRR83921.1"/>
    </source>
</evidence>
<dbReference type="NCBIfam" id="TIGR02856">
    <property type="entry name" value="spore_yqfC"/>
    <property type="match status" value="1"/>
</dbReference>
<evidence type="ECO:0000313" key="2">
    <source>
        <dbReference type="Proteomes" id="UP000239471"/>
    </source>
</evidence>
<dbReference type="Pfam" id="PF07873">
    <property type="entry name" value="YabP"/>
    <property type="match status" value="1"/>
</dbReference>
<organism evidence="1 2">
    <name type="scientific">Clostridium vincentii</name>
    <dbReference type="NCBI Taxonomy" id="52704"/>
    <lineage>
        <taxon>Bacteria</taxon>
        <taxon>Bacillati</taxon>
        <taxon>Bacillota</taxon>
        <taxon>Clostridia</taxon>
        <taxon>Eubacteriales</taxon>
        <taxon>Clostridiaceae</taxon>
        <taxon>Clostridium</taxon>
    </lineage>
</organism>
<accession>A0A2T0BJ78</accession>
<dbReference type="InterPro" id="IPR022476">
    <property type="entry name" value="Spore_YabP/YqfC"/>
</dbReference>
<name>A0A2T0BJ78_9CLOT</name>
<keyword evidence="2" id="KW-1185">Reference proteome</keyword>
<sequence length="95" mass="10586">MEDKIRHGKEVITEKLNMPRELSLDVPKIIVIGNRDITIENHKGIIAFDVNEIKINSRVGAIKIQGSNFEILYIGGDTISISGTFKAIIYEGCTE</sequence>
<dbReference type="InterPro" id="IPR022477">
    <property type="entry name" value="Spore_YqfC"/>
</dbReference>
<gene>
    <name evidence="1" type="ORF">CLVI_05750</name>
</gene>
<dbReference type="OrthoDB" id="2989236at2"/>
<reference evidence="1 2" key="1">
    <citation type="submission" date="2018-03" db="EMBL/GenBank/DDBJ databases">
        <title>Genome sequence of Clostridium vincentii DSM 10228.</title>
        <authorList>
            <person name="Poehlein A."/>
            <person name="Daniel R."/>
        </authorList>
    </citation>
    <scope>NUCLEOTIDE SEQUENCE [LARGE SCALE GENOMIC DNA]</scope>
    <source>
        <strain evidence="1 2">DSM 10228</strain>
    </source>
</reference>